<name>A0A1F6BNF8_9BACT</name>
<dbReference type="Gene3D" id="3.90.79.10">
    <property type="entry name" value="Nucleoside Triphosphate Pyrophosphohydrolase"/>
    <property type="match status" value="1"/>
</dbReference>
<dbReference type="Proteomes" id="UP000178825">
    <property type="component" value="Unassembled WGS sequence"/>
</dbReference>
<evidence type="ECO:0000313" key="3">
    <source>
        <dbReference type="Proteomes" id="UP000178825"/>
    </source>
</evidence>
<accession>A0A1F6BNF8</accession>
<dbReference type="InterPro" id="IPR015797">
    <property type="entry name" value="NUDIX_hydrolase-like_dom_sf"/>
</dbReference>
<feature type="domain" description="Nudix hydrolase" evidence="1">
    <location>
        <begin position="19"/>
        <end position="151"/>
    </location>
</feature>
<dbReference type="PROSITE" id="PS51462">
    <property type="entry name" value="NUDIX"/>
    <property type="match status" value="1"/>
</dbReference>
<sequence length="151" mass="17912">MKKPKFKPKPGQIDYTNVRWAPVINCVLKHNNKFLVVERNKELNFYPGYWNGISGFLDDQRTLAEKVEGEIREELGIPKNKIKRIRLGEIFDQDEPKYKKTWIVHPVLVEVKTNKIKLDWEAKNYKWLPLQEIKKLKLLPGFNKVLKKLSL</sequence>
<proteinExistence type="predicted"/>
<dbReference type="EMBL" id="MFKJ01000023">
    <property type="protein sequence ID" value="OGG38408.1"/>
    <property type="molecule type" value="Genomic_DNA"/>
</dbReference>
<dbReference type="Pfam" id="PF00293">
    <property type="entry name" value="NUDIX"/>
    <property type="match status" value="1"/>
</dbReference>
<evidence type="ECO:0000259" key="1">
    <source>
        <dbReference type="PROSITE" id="PS51462"/>
    </source>
</evidence>
<protein>
    <recommendedName>
        <fullName evidence="1">Nudix hydrolase domain-containing protein</fullName>
    </recommendedName>
</protein>
<evidence type="ECO:0000313" key="2">
    <source>
        <dbReference type="EMBL" id="OGG38408.1"/>
    </source>
</evidence>
<gene>
    <name evidence="2" type="ORF">A3D55_00910</name>
</gene>
<dbReference type="STRING" id="1798470.A3D55_00910"/>
<dbReference type="SUPFAM" id="SSF55811">
    <property type="entry name" value="Nudix"/>
    <property type="match status" value="1"/>
</dbReference>
<organism evidence="2 3">
    <name type="scientific">Candidatus Jorgensenbacteria bacterium RIFCSPHIGHO2_02_FULL_45_20</name>
    <dbReference type="NCBI Taxonomy" id="1798470"/>
    <lineage>
        <taxon>Bacteria</taxon>
        <taxon>Candidatus Joergenseniibacteriota</taxon>
    </lineage>
</organism>
<reference evidence="2 3" key="1">
    <citation type="journal article" date="2016" name="Nat. Commun.">
        <title>Thousands of microbial genomes shed light on interconnected biogeochemical processes in an aquifer system.</title>
        <authorList>
            <person name="Anantharaman K."/>
            <person name="Brown C.T."/>
            <person name="Hug L.A."/>
            <person name="Sharon I."/>
            <person name="Castelle C.J."/>
            <person name="Probst A.J."/>
            <person name="Thomas B.C."/>
            <person name="Singh A."/>
            <person name="Wilkins M.J."/>
            <person name="Karaoz U."/>
            <person name="Brodie E.L."/>
            <person name="Williams K.H."/>
            <person name="Hubbard S.S."/>
            <person name="Banfield J.F."/>
        </authorList>
    </citation>
    <scope>NUCLEOTIDE SEQUENCE [LARGE SCALE GENOMIC DNA]</scope>
</reference>
<dbReference type="InterPro" id="IPR000086">
    <property type="entry name" value="NUDIX_hydrolase_dom"/>
</dbReference>
<comment type="caution">
    <text evidence="2">The sequence shown here is derived from an EMBL/GenBank/DDBJ whole genome shotgun (WGS) entry which is preliminary data.</text>
</comment>
<dbReference type="AlphaFoldDB" id="A0A1F6BNF8"/>